<keyword evidence="12" id="KW-1185">Reference proteome</keyword>
<dbReference type="PANTHER" id="PTHR30455">
    <property type="entry name" value="TRANSCRIPTIONAL REPRESSOR NRDR"/>
    <property type="match status" value="1"/>
</dbReference>
<feature type="domain" description="ATP-cone" evidence="10">
    <location>
        <begin position="49"/>
        <end position="139"/>
    </location>
</feature>
<evidence type="ECO:0000256" key="4">
    <source>
        <dbReference type="ARBA" id="ARBA00022840"/>
    </source>
</evidence>
<dbReference type="InterPro" id="IPR003796">
    <property type="entry name" value="RNR_NrdR-like"/>
</dbReference>
<evidence type="ECO:0000313" key="12">
    <source>
        <dbReference type="Proteomes" id="UP000241193"/>
    </source>
</evidence>
<evidence type="ECO:0000256" key="8">
    <source>
        <dbReference type="HAMAP-Rule" id="MF_00440"/>
    </source>
</evidence>
<dbReference type="Proteomes" id="UP000241193">
    <property type="component" value="Unassembled WGS sequence"/>
</dbReference>
<evidence type="ECO:0000259" key="10">
    <source>
        <dbReference type="PROSITE" id="PS51161"/>
    </source>
</evidence>
<evidence type="ECO:0000313" key="11">
    <source>
        <dbReference type="EMBL" id="PTD96129.1"/>
    </source>
</evidence>
<comment type="function">
    <text evidence="8">Negatively regulates transcription of bacterial ribonucleotide reductase nrd genes and operons by binding to NrdR-boxes.</text>
</comment>
<dbReference type="PROSITE" id="PS51161">
    <property type="entry name" value="ATP_CONE"/>
    <property type="match status" value="1"/>
</dbReference>
<dbReference type="GO" id="GO:0003677">
    <property type="term" value="F:DNA binding"/>
    <property type="evidence" value="ECO:0007669"/>
    <property type="project" value="UniProtKB-KW"/>
</dbReference>
<keyword evidence="5 8" id="KW-0805">Transcription regulation</keyword>
<evidence type="ECO:0000256" key="3">
    <source>
        <dbReference type="ARBA" id="ARBA00022771"/>
    </source>
</evidence>
<feature type="zinc finger region" evidence="8">
    <location>
        <begin position="3"/>
        <end position="34"/>
    </location>
</feature>
<feature type="region of interest" description="Disordered" evidence="9">
    <location>
        <begin position="151"/>
        <end position="171"/>
    </location>
</feature>
<dbReference type="GO" id="GO:0045892">
    <property type="term" value="P:negative regulation of DNA-templated transcription"/>
    <property type="evidence" value="ECO:0007669"/>
    <property type="project" value="UniProtKB-UniRule"/>
</dbReference>
<evidence type="ECO:0000256" key="2">
    <source>
        <dbReference type="ARBA" id="ARBA00022741"/>
    </source>
</evidence>
<reference evidence="11 12" key="2">
    <citation type="submission" date="2018-04" db="EMBL/GenBank/DDBJ databases">
        <title>Thauera lacus sp. nov., isolated from an saline lake in Inner Mongolia, China.</title>
        <authorList>
            <person name="Liang Q.-Y."/>
        </authorList>
    </citation>
    <scope>NUCLEOTIDE SEQUENCE [LARGE SCALE GENOMIC DNA]</scope>
    <source>
        <strain evidence="11 12">D20</strain>
    </source>
</reference>
<dbReference type="PANTHER" id="PTHR30455:SF2">
    <property type="entry name" value="TRANSCRIPTIONAL REPRESSOR NRDR"/>
    <property type="match status" value="1"/>
</dbReference>
<keyword evidence="8" id="KW-0862">Zinc</keyword>
<keyword evidence="2 8" id="KW-0547">Nucleotide-binding</keyword>
<organism evidence="11 12">
    <name type="scientific">Pseudothauera lacus</name>
    <dbReference type="NCBI Taxonomy" id="2136175"/>
    <lineage>
        <taxon>Bacteria</taxon>
        <taxon>Pseudomonadati</taxon>
        <taxon>Pseudomonadota</taxon>
        <taxon>Betaproteobacteria</taxon>
        <taxon>Rhodocyclales</taxon>
        <taxon>Zoogloeaceae</taxon>
        <taxon>Pseudothauera</taxon>
    </lineage>
</organism>
<evidence type="ECO:0000256" key="9">
    <source>
        <dbReference type="SAM" id="MobiDB-lite"/>
    </source>
</evidence>
<proteinExistence type="inferred from homology"/>
<name>A0A2T4IED0_9RHOO</name>
<evidence type="ECO:0000256" key="7">
    <source>
        <dbReference type="ARBA" id="ARBA00023163"/>
    </source>
</evidence>
<keyword evidence="1 8" id="KW-0678">Repressor</keyword>
<dbReference type="AlphaFoldDB" id="A0A2T4IED0"/>
<dbReference type="Pfam" id="PF22811">
    <property type="entry name" value="Zn_ribbon_NrdR"/>
    <property type="match status" value="1"/>
</dbReference>
<keyword evidence="3 8" id="KW-0863">Zinc-finger</keyword>
<dbReference type="EMBL" id="PZKC01000008">
    <property type="protein sequence ID" value="PTD96129.1"/>
    <property type="molecule type" value="Genomic_DNA"/>
</dbReference>
<reference evidence="11 12" key="1">
    <citation type="submission" date="2018-03" db="EMBL/GenBank/DDBJ databases">
        <authorList>
            <person name="Keele B.F."/>
        </authorList>
    </citation>
    <scope>NUCLEOTIDE SEQUENCE [LARGE SCALE GENOMIC DNA]</scope>
    <source>
        <strain evidence="11 12">D20</strain>
    </source>
</reference>
<keyword evidence="6 8" id="KW-0238">DNA-binding</keyword>
<comment type="cofactor">
    <cofactor evidence="8">
        <name>Zn(2+)</name>
        <dbReference type="ChEBI" id="CHEBI:29105"/>
    </cofactor>
    <text evidence="8">Binds 1 zinc ion.</text>
</comment>
<dbReference type="RefSeq" id="WP_107493789.1">
    <property type="nucleotide sequence ID" value="NZ_PZKC01000008.1"/>
</dbReference>
<keyword evidence="8" id="KW-0479">Metal-binding</keyword>
<dbReference type="InterPro" id="IPR005144">
    <property type="entry name" value="ATP-cone_dom"/>
</dbReference>
<keyword evidence="7 8" id="KW-0804">Transcription</keyword>
<evidence type="ECO:0000256" key="1">
    <source>
        <dbReference type="ARBA" id="ARBA00022491"/>
    </source>
</evidence>
<evidence type="ECO:0000256" key="5">
    <source>
        <dbReference type="ARBA" id="ARBA00023015"/>
    </source>
</evidence>
<comment type="caution">
    <text evidence="11">The sequence shown here is derived from an EMBL/GenBank/DDBJ whole genome shotgun (WGS) entry which is preliminary data.</text>
</comment>
<accession>A0A2T4IED0</accession>
<dbReference type="GO" id="GO:0008270">
    <property type="term" value="F:zinc ion binding"/>
    <property type="evidence" value="ECO:0007669"/>
    <property type="project" value="UniProtKB-UniRule"/>
</dbReference>
<keyword evidence="4 8" id="KW-0067">ATP-binding</keyword>
<dbReference type="GO" id="GO:0005524">
    <property type="term" value="F:ATP binding"/>
    <property type="evidence" value="ECO:0007669"/>
    <property type="project" value="UniProtKB-UniRule"/>
</dbReference>
<gene>
    <name evidence="8" type="primary">nrdR</name>
    <name evidence="11" type="ORF">C8261_11170</name>
</gene>
<dbReference type="InterPro" id="IPR055173">
    <property type="entry name" value="NrdR-like_N"/>
</dbReference>
<dbReference type="Pfam" id="PF03477">
    <property type="entry name" value="ATP-cone"/>
    <property type="match status" value="1"/>
</dbReference>
<dbReference type="NCBIfam" id="TIGR00244">
    <property type="entry name" value="transcriptional regulator NrdR"/>
    <property type="match status" value="1"/>
</dbReference>
<protein>
    <recommendedName>
        <fullName evidence="8">Transcriptional repressor NrdR</fullName>
    </recommendedName>
</protein>
<comment type="similarity">
    <text evidence="8">Belongs to the NrdR family.</text>
</comment>
<dbReference type="OrthoDB" id="9807461at2"/>
<evidence type="ECO:0000256" key="6">
    <source>
        <dbReference type="ARBA" id="ARBA00023125"/>
    </source>
</evidence>
<sequence length="171" mass="19690">MKCPFCGDPNTQVTDTRENEDGDVVRRRRRCVNCDKRFTTYERIDLKMPHIVKRNGNRTEYDHAKLAGSLKLALRKRPVTVEALEAAVDRIEARLLSMGEQEVPSEKLGELVMKELKKLDKVAYIRFASVYRNFADVDEFSEVIREVQTRPRRARKGGAGQPDPEHDLFGN</sequence>
<dbReference type="HAMAP" id="MF_00440">
    <property type="entry name" value="NrdR"/>
    <property type="match status" value="1"/>
</dbReference>
<feature type="region of interest" description="Disordered" evidence="9">
    <location>
        <begin position="1"/>
        <end position="21"/>
    </location>
</feature>